<evidence type="ECO:0000313" key="2">
    <source>
        <dbReference type="Proteomes" id="UP000245081"/>
    </source>
</evidence>
<reference evidence="1 2" key="1">
    <citation type="journal article" date="2018" name="Environ. Microbiol.">
        <title>Isolation and genomic characterization of Novimethylophilus kurashikiensis gen. nov. sp. nov., a new lanthanide-dependent methylotrophic species of Methylophilaceae.</title>
        <authorList>
            <person name="Lv H."/>
            <person name="Sahin N."/>
            <person name="Tani A."/>
        </authorList>
    </citation>
    <scope>NUCLEOTIDE SEQUENCE [LARGE SCALE GENOMIC DNA]</scope>
    <source>
        <strain evidence="1 2">La2-4</strain>
    </source>
</reference>
<accession>A0A2R5F8E8</accession>
<protein>
    <submittedName>
        <fullName evidence="1">Membrane protein</fullName>
    </submittedName>
</protein>
<comment type="caution">
    <text evidence="1">The sequence shown here is derived from an EMBL/GenBank/DDBJ whole genome shotgun (WGS) entry which is preliminary data.</text>
</comment>
<dbReference type="EMBL" id="BDOQ01000007">
    <property type="protein sequence ID" value="GBG14305.1"/>
    <property type="molecule type" value="Genomic_DNA"/>
</dbReference>
<dbReference type="RefSeq" id="WP_109015504.1">
    <property type="nucleotide sequence ID" value="NZ_BDOQ01000007.1"/>
</dbReference>
<organism evidence="1 2">
    <name type="scientific">Novimethylophilus kurashikiensis</name>
    <dbReference type="NCBI Taxonomy" id="1825523"/>
    <lineage>
        <taxon>Bacteria</taxon>
        <taxon>Pseudomonadati</taxon>
        <taxon>Pseudomonadota</taxon>
        <taxon>Betaproteobacteria</taxon>
        <taxon>Nitrosomonadales</taxon>
        <taxon>Methylophilaceae</taxon>
        <taxon>Novimethylophilus</taxon>
    </lineage>
</organism>
<evidence type="ECO:0000313" key="1">
    <source>
        <dbReference type="EMBL" id="GBG14305.1"/>
    </source>
</evidence>
<dbReference type="AlphaFoldDB" id="A0A2R5F8E8"/>
<gene>
    <name evidence="1" type="ORF">NMK_1895</name>
</gene>
<proteinExistence type="predicted"/>
<keyword evidence="2" id="KW-1185">Reference proteome</keyword>
<name>A0A2R5F8E8_9PROT</name>
<dbReference type="Proteomes" id="UP000245081">
    <property type="component" value="Unassembled WGS sequence"/>
</dbReference>
<sequence length="59" mass="6635">MPETNQSLSDRKKQHDDFMALLETGAHLDTTFLPIEPYLVGLSNIRDVTLPVASVHRKS</sequence>